<evidence type="ECO:0000256" key="5">
    <source>
        <dbReference type="HAMAP-Rule" id="MF_01609"/>
    </source>
</evidence>
<dbReference type="PANTHER" id="PTHR36510">
    <property type="entry name" value="GLUTAMATE--CYSTEINE LIGASE 2-RELATED"/>
    <property type="match status" value="1"/>
</dbReference>
<evidence type="ECO:0000256" key="2">
    <source>
        <dbReference type="ARBA" id="ARBA00022741"/>
    </source>
</evidence>
<evidence type="ECO:0000313" key="6">
    <source>
        <dbReference type="EMBL" id="PVE07162.1"/>
    </source>
</evidence>
<dbReference type="Gene3D" id="3.30.590.20">
    <property type="match status" value="1"/>
</dbReference>
<organism evidence="6 7">
    <name type="scientific">Streptomyces scopuliridis RB72</name>
    <dbReference type="NCBI Taxonomy" id="1440053"/>
    <lineage>
        <taxon>Bacteria</taxon>
        <taxon>Bacillati</taxon>
        <taxon>Actinomycetota</taxon>
        <taxon>Actinomycetes</taxon>
        <taxon>Kitasatosporales</taxon>
        <taxon>Streptomycetaceae</taxon>
        <taxon>Streptomyces</taxon>
    </lineage>
</organism>
<dbReference type="InterPro" id="IPR050141">
    <property type="entry name" value="GCL_type2/YbdK_subfam"/>
</dbReference>
<gene>
    <name evidence="6" type="ORF">Y717_24325</name>
</gene>
<dbReference type="GO" id="GO:0004357">
    <property type="term" value="F:glutamate-cysteine ligase activity"/>
    <property type="evidence" value="ECO:0007669"/>
    <property type="project" value="UniProtKB-EC"/>
</dbReference>
<comment type="similarity">
    <text evidence="5">Belongs to the glutamate--cysteine ligase type 2 family. YbdK subfamily.</text>
</comment>
<accession>A0A2T7SWE2</accession>
<dbReference type="HAMAP" id="MF_01609">
    <property type="entry name" value="Glu_cys_ligase_2"/>
    <property type="match status" value="1"/>
</dbReference>
<dbReference type="InterPro" id="IPR011793">
    <property type="entry name" value="YbdK"/>
</dbReference>
<comment type="caution">
    <text evidence="6">The sequence shown here is derived from an EMBL/GenBank/DDBJ whole genome shotgun (WGS) entry which is preliminary data.</text>
</comment>
<dbReference type="NCBIfam" id="TIGR02050">
    <property type="entry name" value="gshA_cyan_rel"/>
    <property type="match status" value="1"/>
</dbReference>
<dbReference type="STRING" id="1440053.GCA_000718095_05118"/>
<dbReference type="NCBIfam" id="NF010041">
    <property type="entry name" value="PRK13517.1-1"/>
    <property type="match status" value="1"/>
</dbReference>
<keyword evidence="7" id="KW-1185">Reference proteome</keyword>
<proteinExistence type="inferred from homology"/>
<name>A0A2T7SWE2_9ACTN</name>
<dbReference type="PANTHER" id="PTHR36510:SF1">
    <property type="entry name" value="GLUTAMATE--CYSTEINE LIGASE 2-RELATED"/>
    <property type="match status" value="1"/>
</dbReference>
<sequence>MAQPLTVGAEEEFLLVDPDSGAAVPAFEAVIAAAPSNGAAQRLKPEVSAAVVEAVTEPHRELSLLADDVRSLRSAAAVAAEMAGCAVLACGTELVPGPYMPPTSGSRYRAIHRKYGALVFGHIPCGLHVHVGMPDREHAVRVSNHLRAWLPTLQALAANSPISLGRETGYASFRSTWWSYTPVAGPAPLFTDAAHYNALLDSLVASGVILDRKMAYWFARPAEEVPTIEIRVMDVCPTSDTVILLAGLTRALVATCLQAVERDAQLPPVSEQLLSAAHWQAARYGLEGDALDMSSGRPLPAWTLVERLVKHVTPALSDAGDLALVNDLLVELRNSGSWAGRQRKIIQEGGNLTDVAAYLRSLFLK</sequence>
<dbReference type="GO" id="GO:0042398">
    <property type="term" value="P:modified amino acid biosynthetic process"/>
    <property type="evidence" value="ECO:0007669"/>
    <property type="project" value="InterPro"/>
</dbReference>
<keyword evidence="2 5" id="KW-0547">Nucleotide-binding</keyword>
<dbReference type="GO" id="GO:0005524">
    <property type="term" value="F:ATP binding"/>
    <property type="evidence" value="ECO:0007669"/>
    <property type="project" value="UniProtKB-KW"/>
</dbReference>
<dbReference type="SUPFAM" id="SSF55931">
    <property type="entry name" value="Glutamine synthetase/guanido kinase"/>
    <property type="match status" value="1"/>
</dbReference>
<evidence type="ECO:0000256" key="3">
    <source>
        <dbReference type="ARBA" id="ARBA00022840"/>
    </source>
</evidence>
<keyword evidence="3 5" id="KW-0067">ATP-binding</keyword>
<evidence type="ECO:0000313" key="7">
    <source>
        <dbReference type="Proteomes" id="UP000245992"/>
    </source>
</evidence>
<protein>
    <recommendedName>
        <fullName evidence="5">Putative glutamate--cysteine ligase 2</fullName>
        <ecNumber evidence="5">6.3.2.2</ecNumber>
    </recommendedName>
    <alternativeName>
        <fullName evidence="5">Gamma-glutamylcysteine synthetase 2</fullName>
        <shortName evidence="5">GCS 2</shortName>
        <shortName evidence="5">Gamma-GCS 2</shortName>
    </alternativeName>
</protein>
<reference evidence="6 7" key="1">
    <citation type="submission" date="2013-12" db="EMBL/GenBank/DDBJ databases">
        <title>Annotated genome of Streptomyces scopuliridis.</title>
        <authorList>
            <person name="Olson J.B."/>
        </authorList>
    </citation>
    <scope>NUCLEOTIDE SEQUENCE [LARGE SCALE GENOMIC DNA]</scope>
    <source>
        <strain evidence="6 7">RB72</strain>
    </source>
</reference>
<evidence type="ECO:0000256" key="1">
    <source>
        <dbReference type="ARBA" id="ARBA00022598"/>
    </source>
</evidence>
<dbReference type="OrthoDB" id="9803842at2"/>
<dbReference type="InterPro" id="IPR006336">
    <property type="entry name" value="GCS2"/>
</dbReference>
<evidence type="ECO:0000256" key="4">
    <source>
        <dbReference type="ARBA" id="ARBA00048819"/>
    </source>
</evidence>
<dbReference type="RefSeq" id="WP_037728542.1">
    <property type="nucleotide sequence ID" value="NZ_AZSP01000279.1"/>
</dbReference>
<comment type="catalytic activity">
    <reaction evidence="4 5">
        <text>L-cysteine + L-glutamate + ATP = gamma-L-glutamyl-L-cysteine + ADP + phosphate + H(+)</text>
        <dbReference type="Rhea" id="RHEA:13285"/>
        <dbReference type="ChEBI" id="CHEBI:15378"/>
        <dbReference type="ChEBI" id="CHEBI:29985"/>
        <dbReference type="ChEBI" id="CHEBI:30616"/>
        <dbReference type="ChEBI" id="CHEBI:35235"/>
        <dbReference type="ChEBI" id="CHEBI:43474"/>
        <dbReference type="ChEBI" id="CHEBI:58173"/>
        <dbReference type="ChEBI" id="CHEBI:456216"/>
        <dbReference type="EC" id="6.3.2.2"/>
    </reaction>
</comment>
<dbReference type="EMBL" id="AZSP01000279">
    <property type="protein sequence ID" value="PVE07162.1"/>
    <property type="molecule type" value="Genomic_DNA"/>
</dbReference>
<dbReference type="EC" id="6.3.2.2" evidence="5"/>
<keyword evidence="1 5" id="KW-0436">Ligase</keyword>
<dbReference type="InterPro" id="IPR014746">
    <property type="entry name" value="Gln_synth/guanido_kin_cat_dom"/>
</dbReference>
<dbReference type="Pfam" id="PF04107">
    <property type="entry name" value="GCS2"/>
    <property type="match status" value="1"/>
</dbReference>
<dbReference type="Proteomes" id="UP000245992">
    <property type="component" value="Unassembled WGS sequence"/>
</dbReference>
<dbReference type="AlphaFoldDB" id="A0A2T7SWE2"/>
<comment type="function">
    <text evidence="5">ATP-dependent carboxylate-amine ligase which exhibits weak glutamate--cysteine ligase activity.</text>
</comment>